<evidence type="ECO:0000313" key="3">
    <source>
        <dbReference type="EMBL" id="KAK9810389.1"/>
    </source>
</evidence>
<dbReference type="SUPFAM" id="SSF51197">
    <property type="entry name" value="Clavaminate synthase-like"/>
    <property type="match status" value="1"/>
</dbReference>
<dbReference type="Gene3D" id="2.60.120.650">
    <property type="entry name" value="Cupin"/>
    <property type="match status" value="1"/>
</dbReference>
<dbReference type="InterPro" id="IPR003347">
    <property type="entry name" value="JmjC_dom"/>
</dbReference>
<dbReference type="EMBL" id="JALJOR010000010">
    <property type="protein sequence ID" value="KAK9810389.1"/>
    <property type="molecule type" value="Genomic_DNA"/>
</dbReference>
<dbReference type="Pfam" id="PF13621">
    <property type="entry name" value="Cupin_8"/>
    <property type="match status" value="1"/>
</dbReference>
<feature type="domain" description="JmjC" evidence="2">
    <location>
        <begin position="61"/>
        <end position="201"/>
    </location>
</feature>
<sequence length="201" mass="21990">MQLRTAKGDLLHHYGNVTVTLSTANTFSHSKVPISFGEYITGLQPQDGSQLGNETLYLFGPDSELGNALAPLINLYRPPAYAGLDVALSFGLGASGSGVPFHVHGQGFSEVFHGLKRWLLYPPHHKPPFDPEVSSLAWLRDVYPGLQGQDRDLLLDCTIGPGEALYFPSMWWHAVVNIGESVFLSTFLHEQPPLSAARCYA</sequence>
<comment type="similarity">
    <text evidence="1">Belongs to the JARID1 histone demethylase family.</text>
</comment>
<dbReference type="GO" id="GO:0000987">
    <property type="term" value="F:cis-regulatory region sequence-specific DNA binding"/>
    <property type="evidence" value="ECO:0007669"/>
    <property type="project" value="TreeGrafter"/>
</dbReference>
<dbReference type="PROSITE" id="PS51184">
    <property type="entry name" value="JMJC"/>
    <property type="match status" value="1"/>
</dbReference>
<name>A0AAW1PR54_9CHLO</name>
<comment type="caution">
    <text evidence="3">The sequence shown here is derived from an EMBL/GenBank/DDBJ whole genome shotgun (WGS) entry which is preliminary data.</text>
</comment>
<reference evidence="3 4" key="1">
    <citation type="journal article" date="2024" name="Nat. Commun.">
        <title>Phylogenomics reveals the evolutionary origins of lichenization in chlorophyte algae.</title>
        <authorList>
            <person name="Puginier C."/>
            <person name="Libourel C."/>
            <person name="Otte J."/>
            <person name="Skaloud P."/>
            <person name="Haon M."/>
            <person name="Grisel S."/>
            <person name="Petersen M."/>
            <person name="Berrin J.G."/>
            <person name="Delaux P.M."/>
            <person name="Dal Grande F."/>
            <person name="Keller J."/>
        </authorList>
    </citation>
    <scope>NUCLEOTIDE SEQUENCE [LARGE SCALE GENOMIC DNA]</scope>
    <source>
        <strain evidence="3 4">SAG 2043</strain>
    </source>
</reference>
<dbReference type="SMART" id="SM00558">
    <property type="entry name" value="JmjC"/>
    <property type="match status" value="1"/>
</dbReference>
<evidence type="ECO:0000313" key="4">
    <source>
        <dbReference type="Proteomes" id="UP001489004"/>
    </source>
</evidence>
<evidence type="ECO:0000259" key="2">
    <source>
        <dbReference type="PROSITE" id="PS51184"/>
    </source>
</evidence>
<gene>
    <name evidence="3" type="ORF">WJX72_009893</name>
</gene>
<accession>A0AAW1PR54</accession>
<evidence type="ECO:0000256" key="1">
    <source>
        <dbReference type="ARBA" id="ARBA00006801"/>
    </source>
</evidence>
<dbReference type="InterPro" id="IPR041667">
    <property type="entry name" value="Cupin_8"/>
</dbReference>
<dbReference type="PANTHER" id="PTHR12480">
    <property type="entry name" value="ARGININE DEMETHYLASE AND LYSYL-HYDROXYLASE JMJD"/>
    <property type="match status" value="1"/>
</dbReference>
<organism evidence="3 4">
    <name type="scientific">[Myrmecia] bisecta</name>
    <dbReference type="NCBI Taxonomy" id="41462"/>
    <lineage>
        <taxon>Eukaryota</taxon>
        <taxon>Viridiplantae</taxon>
        <taxon>Chlorophyta</taxon>
        <taxon>core chlorophytes</taxon>
        <taxon>Trebouxiophyceae</taxon>
        <taxon>Trebouxiales</taxon>
        <taxon>Trebouxiaceae</taxon>
        <taxon>Myrmecia</taxon>
    </lineage>
</organism>
<proteinExistence type="inferred from homology"/>
<dbReference type="GO" id="GO:0005634">
    <property type="term" value="C:nucleus"/>
    <property type="evidence" value="ECO:0007669"/>
    <property type="project" value="TreeGrafter"/>
</dbReference>
<dbReference type="PANTHER" id="PTHR12480:SF21">
    <property type="entry name" value="JMJC DOMAIN-CONTAINING PROTEIN 8"/>
    <property type="match status" value="1"/>
</dbReference>
<protein>
    <recommendedName>
        <fullName evidence="2">JmjC domain-containing protein</fullName>
    </recommendedName>
</protein>
<keyword evidence="4" id="KW-1185">Reference proteome</keyword>
<dbReference type="AlphaFoldDB" id="A0AAW1PR54"/>
<dbReference type="Proteomes" id="UP001489004">
    <property type="component" value="Unassembled WGS sequence"/>
</dbReference>
<dbReference type="InterPro" id="IPR050910">
    <property type="entry name" value="JMJD6_ArgDemeth/LysHydrox"/>
</dbReference>